<evidence type="ECO:0000256" key="7">
    <source>
        <dbReference type="ARBA" id="ARBA00023143"/>
    </source>
</evidence>
<dbReference type="NCBIfam" id="TIGR01400">
    <property type="entry name" value="fliR"/>
    <property type="match status" value="1"/>
</dbReference>
<dbReference type="EMBL" id="MLJW01000199">
    <property type="protein sequence ID" value="OIQ93838.1"/>
    <property type="molecule type" value="Genomic_DNA"/>
</dbReference>
<dbReference type="InterPro" id="IPR002010">
    <property type="entry name" value="T3SS_IM_R"/>
</dbReference>
<evidence type="ECO:0000256" key="5">
    <source>
        <dbReference type="ARBA" id="ARBA00022989"/>
    </source>
</evidence>
<dbReference type="GO" id="GO:0005886">
    <property type="term" value="C:plasma membrane"/>
    <property type="evidence" value="ECO:0007669"/>
    <property type="project" value="UniProtKB-SubCell"/>
</dbReference>
<keyword evidence="4 8" id="KW-0812">Transmembrane</keyword>
<evidence type="ECO:0000256" key="8">
    <source>
        <dbReference type="SAM" id="Phobius"/>
    </source>
</evidence>
<keyword evidence="3" id="KW-1003">Cell membrane</keyword>
<comment type="caution">
    <text evidence="9">The sequence shown here is derived from an EMBL/GenBank/DDBJ whole genome shotgun (WGS) entry which is preliminary data.</text>
</comment>
<evidence type="ECO:0000256" key="1">
    <source>
        <dbReference type="ARBA" id="ARBA00004117"/>
    </source>
</evidence>
<evidence type="ECO:0000256" key="4">
    <source>
        <dbReference type="ARBA" id="ARBA00022692"/>
    </source>
</evidence>
<dbReference type="InterPro" id="IPR006303">
    <property type="entry name" value="FliR"/>
</dbReference>
<keyword evidence="5 8" id="KW-1133">Transmembrane helix</keyword>
<keyword evidence="7" id="KW-0975">Bacterial flagellum</keyword>
<evidence type="ECO:0000313" key="9">
    <source>
        <dbReference type="EMBL" id="OIQ93838.1"/>
    </source>
</evidence>
<dbReference type="PRINTS" id="PR00953">
    <property type="entry name" value="TYPE3IMRPROT"/>
</dbReference>
<dbReference type="GO" id="GO:0044780">
    <property type="term" value="P:bacterial-type flagellum assembly"/>
    <property type="evidence" value="ECO:0007669"/>
    <property type="project" value="InterPro"/>
</dbReference>
<dbReference type="AlphaFoldDB" id="A0A1J5RCL9"/>
<dbReference type="Pfam" id="PF01311">
    <property type="entry name" value="Bac_export_1"/>
    <property type="match status" value="1"/>
</dbReference>
<reference evidence="9" key="1">
    <citation type="submission" date="2016-10" db="EMBL/GenBank/DDBJ databases">
        <title>Sequence of Gallionella enrichment culture.</title>
        <authorList>
            <person name="Poehlein A."/>
            <person name="Muehling M."/>
            <person name="Daniel R."/>
        </authorList>
    </citation>
    <scope>NUCLEOTIDE SEQUENCE</scope>
</reference>
<keyword evidence="9" id="KW-0969">Cilium</keyword>
<proteinExistence type="predicted"/>
<dbReference type="PANTHER" id="PTHR30065:SF8">
    <property type="entry name" value="FLAGELLAR BIOSYNTHETIC PROTEIN FLIR"/>
    <property type="match status" value="1"/>
</dbReference>
<keyword evidence="9" id="KW-0966">Cell projection</keyword>
<feature type="transmembrane region" description="Helical" evidence="8">
    <location>
        <begin position="12"/>
        <end position="31"/>
    </location>
</feature>
<gene>
    <name evidence="9" type="primary">fliR_6</name>
    <name evidence="9" type="ORF">GALL_242210</name>
</gene>
<keyword evidence="9" id="KW-0282">Flagellum</keyword>
<comment type="subcellular location">
    <subcellularLocation>
        <location evidence="1">Bacterial flagellum basal body</location>
    </subcellularLocation>
    <subcellularLocation>
        <location evidence="2">Cell membrane</location>
        <topology evidence="2">Multi-pass membrane protein</topology>
    </subcellularLocation>
</comment>
<evidence type="ECO:0000256" key="3">
    <source>
        <dbReference type="ARBA" id="ARBA00022475"/>
    </source>
</evidence>
<dbReference type="GO" id="GO:0006605">
    <property type="term" value="P:protein targeting"/>
    <property type="evidence" value="ECO:0007669"/>
    <property type="project" value="InterPro"/>
</dbReference>
<keyword evidence="6 8" id="KW-0472">Membrane</keyword>
<name>A0A1J5RCL9_9ZZZZ</name>
<organism evidence="9">
    <name type="scientific">mine drainage metagenome</name>
    <dbReference type="NCBI Taxonomy" id="410659"/>
    <lineage>
        <taxon>unclassified sequences</taxon>
        <taxon>metagenomes</taxon>
        <taxon>ecological metagenomes</taxon>
    </lineage>
</organism>
<sequence length="253" mass="26935">MLSQLLTTDLYKLLLILSRIGTAVMFLPGLGGTLVSARSRLLTALSISFLLLPVLSPKIPALPPGPAGLLLVMAGEVTVGLYFGLLTQVLMTPLSLAGSFISYAVGMTNSFVYDNLSEQQSGIITGFLNNVALTLFLMSDLHHLVLRAVVASYELFRPGAALPVGDFSQTLVHTLGQSFVLGMQLAAPLLVFALVFNVALGLINRLVPQVNVFFVGMPLQLLAGAAILMIALPPMMALFMHFIANGLLPFVPE</sequence>
<evidence type="ECO:0000256" key="6">
    <source>
        <dbReference type="ARBA" id="ARBA00023136"/>
    </source>
</evidence>
<dbReference type="PANTHER" id="PTHR30065">
    <property type="entry name" value="FLAGELLAR BIOSYNTHETIC PROTEIN FLIR"/>
    <property type="match status" value="1"/>
</dbReference>
<accession>A0A1J5RCL9</accession>
<feature type="transmembrane region" description="Helical" evidence="8">
    <location>
        <begin position="219"/>
        <end position="244"/>
    </location>
</feature>
<protein>
    <submittedName>
        <fullName evidence="9">Flagellar biosynthetic protein FliR</fullName>
    </submittedName>
</protein>
<evidence type="ECO:0000256" key="2">
    <source>
        <dbReference type="ARBA" id="ARBA00004651"/>
    </source>
</evidence>
<dbReference type="GO" id="GO:0009425">
    <property type="term" value="C:bacterial-type flagellum basal body"/>
    <property type="evidence" value="ECO:0007669"/>
    <property type="project" value="UniProtKB-SubCell"/>
</dbReference>
<feature type="transmembrane region" description="Helical" evidence="8">
    <location>
        <begin position="185"/>
        <end position="207"/>
    </location>
</feature>